<reference evidence="1" key="1">
    <citation type="journal article" date="2021" name="Microb. Physiol.">
        <title>Proteogenomic Insights into the Physiology of Marine, Sulfate-Reducing, Filamentous Desulfonema limicola and Desulfonema magnum.</title>
        <authorList>
            <person name="Schnaars V."/>
            <person name="Wohlbrand L."/>
            <person name="Scheve S."/>
            <person name="Hinrichs C."/>
            <person name="Reinhardt R."/>
            <person name="Rabus R."/>
        </authorList>
    </citation>
    <scope>NUCLEOTIDE SEQUENCE</scope>
    <source>
        <strain evidence="1">5ac10</strain>
    </source>
</reference>
<keyword evidence="2" id="KW-1185">Reference proteome</keyword>
<organism evidence="1 2">
    <name type="scientific">Desulfonema limicola</name>
    <dbReference type="NCBI Taxonomy" id="45656"/>
    <lineage>
        <taxon>Bacteria</taxon>
        <taxon>Pseudomonadati</taxon>
        <taxon>Thermodesulfobacteriota</taxon>
        <taxon>Desulfobacteria</taxon>
        <taxon>Desulfobacterales</taxon>
        <taxon>Desulfococcaceae</taxon>
        <taxon>Desulfonema</taxon>
    </lineage>
</organism>
<evidence type="ECO:0000313" key="2">
    <source>
        <dbReference type="Proteomes" id="UP000663720"/>
    </source>
</evidence>
<dbReference type="Proteomes" id="UP000663720">
    <property type="component" value="Chromosome"/>
</dbReference>
<dbReference type="CDD" id="cd00085">
    <property type="entry name" value="HNHc"/>
    <property type="match status" value="1"/>
</dbReference>
<proteinExistence type="predicted"/>
<dbReference type="AlphaFoldDB" id="A0A975B9D8"/>
<dbReference type="RefSeq" id="WP_207687150.1">
    <property type="nucleotide sequence ID" value="NZ_CP061799.1"/>
</dbReference>
<protein>
    <submittedName>
        <fullName evidence="1">HNH nuclease domain-containing protein</fullName>
    </submittedName>
</protein>
<name>A0A975B9D8_9BACT</name>
<evidence type="ECO:0000313" key="1">
    <source>
        <dbReference type="EMBL" id="QTA81077.1"/>
    </source>
</evidence>
<dbReference type="EMBL" id="CP061799">
    <property type="protein sequence ID" value="QTA81077.1"/>
    <property type="molecule type" value="Genomic_DNA"/>
</dbReference>
<dbReference type="InterPro" id="IPR003615">
    <property type="entry name" value="HNH_nuc"/>
</dbReference>
<accession>A0A975B9D8</accession>
<dbReference type="KEGG" id="dli:dnl_34020"/>
<sequence>MKLSDYRQCVEINQLLVGMGISEISALPEVRFETEVTKRFERKYLDKQDVEISEKLSKSAIPVNKSEISVSSGIFLEYKGRKVSAYIRDQKSSIDFYRKQSSYKYHLCNCETLQTMKDIGREHRYLVTQRTDGFFEVHDLTVEPVRKGDVRMELCKNCLKLMDERKIYFTPFNLKQYFQKYDSYTPKTIRKIEEVREIETYSPKQNDYSREYRKACKYKCQICFVNCDMNQNLLHLHHVDANPSNNERHNLKILCVDCHSKQPLHSHMLRNPKFKNQIDLIKKIRINQNILSVCQ</sequence>
<gene>
    <name evidence="1" type="ORF">dnl_34020</name>
</gene>